<gene>
    <name evidence="3" type="ORF">H5410_001441</name>
</gene>
<proteinExistence type="predicted"/>
<evidence type="ECO:0000313" key="3">
    <source>
        <dbReference type="EMBL" id="KAG5629724.1"/>
    </source>
</evidence>
<comment type="caution">
    <text evidence="3">The sequence shown here is derived from an EMBL/GenBank/DDBJ whole genome shotgun (WGS) entry which is preliminary data.</text>
</comment>
<dbReference type="AlphaFoldDB" id="A0A9J6AZ62"/>
<dbReference type="Proteomes" id="UP000824120">
    <property type="component" value="Chromosome 1"/>
</dbReference>
<dbReference type="InterPro" id="IPR032631">
    <property type="entry name" value="P-type_ATPase_N"/>
</dbReference>
<name>A0A9J6AZ62_SOLCO</name>
<evidence type="ECO:0000256" key="1">
    <source>
        <dbReference type="SAM" id="MobiDB-lite"/>
    </source>
</evidence>
<accession>A0A9J6AZ62</accession>
<dbReference type="EMBL" id="JACXVP010000001">
    <property type="protein sequence ID" value="KAG5629724.1"/>
    <property type="molecule type" value="Genomic_DNA"/>
</dbReference>
<reference evidence="3 4" key="1">
    <citation type="submission" date="2020-09" db="EMBL/GenBank/DDBJ databases">
        <title>De no assembly of potato wild relative species, Solanum commersonii.</title>
        <authorList>
            <person name="Cho K."/>
        </authorList>
    </citation>
    <scope>NUCLEOTIDE SEQUENCE [LARGE SCALE GENOMIC DNA]</scope>
    <source>
        <strain evidence="3">LZ3.2</strain>
        <tissue evidence="3">Leaf</tissue>
    </source>
</reference>
<organism evidence="3 4">
    <name type="scientific">Solanum commersonii</name>
    <name type="common">Commerson's wild potato</name>
    <name type="synonym">Commerson's nightshade</name>
    <dbReference type="NCBI Taxonomy" id="4109"/>
    <lineage>
        <taxon>Eukaryota</taxon>
        <taxon>Viridiplantae</taxon>
        <taxon>Streptophyta</taxon>
        <taxon>Embryophyta</taxon>
        <taxon>Tracheophyta</taxon>
        <taxon>Spermatophyta</taxon>
        <taxon>Magnoliopsida</taxon>
        <taxon>eudicotyledons</taxon>
        <taxon>Gunneridae</taxon>
        <taxon>Pentapetalae</taxon>
        <taxon>asterids</taxon>
        <taxon>lamiids</taxon>
        <taxon>Solanales</taxon>
        <taxon>Solanaceae</taxon>
        <taxon>Solanoideae</taxon>
        <taxon>Solaneae</taxon>
        <taxon>Solanum</taxon>
    </lineage>
</organism>
<evidence type="ECO:0000313" key="4">
    <source>
        <dbReference type="Proteomes" id="UP000824120"/>
    </source>
</evidence>
<feature type="domain" description="P-type ATPase N-terminal" evidence="2">
    <location>
        <begin position="44"/>
        <end position="81"/>
    </location>
</feature>
<sequence length="157" mass="17691">MGGGWRGSGSAASTSRTPILNRISSSRSIRLGQVQPQAPGHRTVFLNDRDANALAKFKGNSVSTTKYDVLTFLPKGLFEQLNWRVSKAGHRTGMNRYRTGTGRFDRVVDRYRDEPDRNNRDGGSVLSRPTIYRDRIGTDRNGTGWDKRDGTYSYFKK</sequence>
<protein>
    <recommendedName>
        <fullName evidence="2">P-type ATPase N-terminal domain-containing protein</fullName>
    </recommendedName>
</protein>
<evidence type="ECO:0000259" key="2">
    <source>
        <dbReference type="Pfam" id="PF16209"/>
    </source>
</evidence>
<feature type="region of interest" description="Disordered" evidence="1">
    <location>
        <begin position="112"/>
        <end position="139"/>
    </location>
</feature>
<keyword evidence="4" id="KW-1185">Reference proteome</keyword>
<dbReference type="OrthoDB" id="377733at2759"/>
<dbReference type="Pfam" id="PF16209">
    <property type="entry name" value="PhoLip_ATPase_N"/>
    <property type="match status" value="1"/>
</dbReference>